<dbReference type="NCBIfam" id="NF010395">
    <property type="entry name" value="PRK13823.1"/>
    <property type="match status" value="1"/>
</dbReference>
<accession>A0A2T3QCR1</accession>
<evidence type="ECO:0000256" key="2">
    <source>
        <dbReference type="ARBA" id="ARBA00022692"/>
    </source>
</evidence>
<dbReference type="Pfam" id="PF05101">
    <property type="entry name" value="VirB3"/>
    <property type="match status" value="1"/>
</dbReference>
<dbReference type="GO" id="GO:0016020">
    <property type="term" value="C:membrane"/>
    <property type="evidence" value="ECO:0007669"/>
    <property type="project" value="UniProtKB-SubCell"/>
</dbReference>
<name>A0A2T3QCR1_PHODM</name>
<evidence type="ECO:0000256" key="1">
    <source>
        <dbReference type="ARBA" id="ARBA00004370"/>
    </source>
</evidence>
<organism evidence="5 6">
    <name type="scientific">Photobacterium damselae</name>
    <dbReference type="NCBI Taxonomy" id="38293"/>
    <lineage>
        <taxon>Bacteria</taxon>
        <taxon>Pseudomonadati</taxon>
        <taxon>Pseudomonadota</taxon>
        <taxon>Gammaproteobacteria</taxon>
        <taxon>Vibrionales</taxon>
        <taxon>Vibrionaceae</taxon>
        <taxon>Photobacterium</taxon>
    </lineage>
</organism>
<evidence type="ECO:0000313" key="5">
    <source>
        <dbReference type="EMBL" id="SPY43739.1"/>
    </source>
</evidence>
<keyword evidence="3" id="KW-1133">Transmembrane helix</keyword>
<keyword evidence="2" id="KW-0812">Transmembrane</keyword>
<protein>
    <submittedName>
        <fullName evidence="5">Conjugal transfer protein TrbD</fullName>
    </submittedName>
</protein>
<dbReference type="OrthoDB" id="7063374at2"/>
<sequence>MDDEPLNYSPIFEFNRPHLYMGGDRELVLSSLLLSFILIVVLQNILAAILGLGLAFGSIWAFRTLAKSDPTMRHIFMRSRKYQAFYPAFSSKQRK</sequence>
<evidence type="ECO:0000256" key="4">
    <source>
        <dbReference type="ARBA" id="ARBA00023136"/>
    </source>
</evidence>
<dbReference type="EMBL" id="UATL01000002">
    <property type="protein sequence ID" value="SPY43739.1"/>
    <property type="molecule type" value="Genomic_DNA"/>
</dbReference>
<dbReference type="RefSeq" id="WP_050787877.1">
    <property type="nucleotide sequence ID" value="NZ_PYOG01000028.1"/>
</dbReference>
<evidence type="ECO:0000313" key="6">
    <source>
        <dbReference type="Proteomes" id="UP000251647"/>
    </source>
</evidence>
<proteinExistence type="predicted"/>
<dbReference type="Proteomes" id="UP000251647">
    <property type="component" value="Unassembled WGS sequence"/>
</dbReference>
<dbReference type="AlphaFoldDB" id="A0A2T3QCR1"/>
<evidence type="ECO:0000256" key="3">
    <source>
        <dbReference type="ARBA" id="ARBA00022989"/>
    </source>
</evidence>
<dbReference type="InterPro" id="IPR007792">
    <property type="entry name" value="T4SS_VirB3/TrbD/AvhB"/>
</dbReference>
<dbReference type="InterPro" id="IPR016704">
    <property type="entry name" value="Conjugal_tfr_TrbD"/>
</dbReference>
<keyword evidence="4" id="KW-0472">Membrane</keyword>
<reference evidence="5 6" key="1">
    <citation type="submission" date="2018-06" db="EMBL/GenBank/DDBJ databases">
        <authorList>
            <consortium name="Pathogen Informatics"/>
            <person name="Doyle S."/>
        </authorList>
    </citation>
    <scope>NUCLEOTIDE SEQUENCE [LARGE SCALE GENOMIC DNA]</scope>
    <source>
        <strain evidence="5 6">NCTC11647</strain>
    </source>
</reference>
<gene>
    <name evidence="5" type="ORF">NCTC11647_02654</name>
</gene>
<comment type="subcellular location">
    <subcellularLocation>
        <location evidence="1">Membrane</location>
    </subcellularLocation>
</comment>
<dbReference type="PIRSF" id="PIRSF017854">
    <property type="entry name" value="T4SS_TrbD"/>
    <property type="match status" value="1"/>
</dbReference>